<comment type="caution">
    <text evidence="1">The sequence shown here is derived from an EMBL/GenBank/DDBJ whole genome shotgun (WGS) entry which is preliminary data.</text>
</comment>
<dbReference type="AlphaFoldDB" id="A0A2T4MLA6"/>
<keyword evidence="1" id="KW-0449">Lipoprotein</keyword>
<dbReference type="EMBL" id="WMFL01000058">
    <property type="protein sequence ID" value="NJI01999.1"/>
    <property type="molecule type" value="Genomic_DNA"/>
</dbReference>
<proteinExistence type="predicted"/>
<organism evidence="1 2">
    <name type="scientific">Staphylococcus agnetis</name>
    <dbReference type="NCBI Taxonomy" id="985762"/>
    <lineage>
        <taxon>Bacteria</taxon>
        <taxon>Bacillati</taxon>
        <taxon>Bacillota</taxon>
        <taxon>Bacilli</taxon>
        <taxon>Bacillales</taxon>
        <taxon>Staphylococcaceae</taxon>
        <taxon>Staphylococcus</taxon>
    </lineage>
</organism>
<evidence type="ECO:0000313" key="2">
    <source>
        <dbReference type="Proteomes" id="UP000646308"/>
    </source>
</evidence>
<accession>A0A2T4MLA6</accession>
<gene>
    <name evidence="1" type="ORF">GLV84_03885</name>
</gene>
<dbReference type="InterPro" id="IPR048013">
    <property type="entry name" value="EMYY_lipop"/>
</dbReference>
<sequence>MIGEKSIRRDAMKHIFLCLLVILMLLALVGCGHHNAQEKATFDHKMKIVEQKEKAYYNELEAAHLEQLKSINRNDAIEDNKALFEKKNETMQHTLEPKFNAYKKAANQLPANNHELDTLKTTYMEAVKKKEHALKQIEAFLSLYLQTIESNENIVAHTQKFDALRSKVERNLMASKATQNGNNESEQLEETLINQNAHIKRVATNVLEEKDGRQQSESIKSEVVPVIEQNVKTLNQLRINDANVNKARQNAIQMNYALEDFYKERAQSATYSHRLSKINIKQIVKTPEELEAYEAKYNEKNDEIESKLQ</sequence>
<reference evidence="1" key="1">
    <citation type="submission" date="2019-11" db="EMBL/GenBank/DDBJ databases">
        <title>Whole genome comparisons of Staphylococcus agnetis isolates from cattle and chickens.</title>
        <authorList>
            <person name="Rhoads D."/>
            <person name="Shwani A."/>
            <person name="Adkins P."/>
            <person name="Calcutt M."/>
            <person name="Middleton J."/>
        </authorList>
    </citation>
    <scope>NUCLEOTIDE SEQUENCE</scope>
    <source>
        <strain evidence="1">1387</strain>
    </source>
</reference>
<evidence type="ECO:0000313" key="1">
    <source>
        <dbReference type="EMBL" id="NJI01999.1"/>
    </source>
</evidence>
<name>A0A2T4MLA6_9STAP</name>
<dbReference type="NCBIfam" id="NF033194">
    <property type="entry name" value="lipo_EMYY"/>
    <property type="match status" value="1"/>
</dbReference>
<dbReference type="Proteomes" id="UP000646308">
    <property type="component" value="Unassembled WGS sequence"/>
</dbReference>
<protein>
    <submittedName>
        <fullName evidence="1">EMYY motif lipoprotein</fullName>
    </submittedName>
</protein>
<dbReference type="PROSITE" id="PS51257">
    <property type="entry name" value="PROKAR_LIPOPROTEIN"/>
    <property type="match status" value="1"/>
</dbReference>